<gene>
    <name evidence="2" type="ORF">B2J93_8762</name>
</gene>
<dbReference type="InParanoid" id="A0A218YUS8"/>
<evidence type="ECO:0000313" key="3">
    <source>
        <dbReference type="Proteomes" id="UP000242519"/>
    </source>
</evidence>
<dbReference type="InterPro" id="IPR011042">
    <property type="entry name" value="6-blade_b-propeller_TolB-like"/>
</dbReference>
<organism evidence="2 3">
    <name type="scientific">Diplocarpon coronariae</name>
    <dbReference type="NCBI Taxonomy" id="2795749"/>
    <lineage>
        <taxon>Eukaryota</taxon>
        <taxon>Fungi</taxon>
        <taxon>Dikarya</taxon>
        <taxon>Ascomycota</taxon>
        <taxon>Pezizomycotina</taxon>
        <taxon>Leotiomycetes</taxon>
        <taxon>Helotiales</taxon>
        <taxon>Drepanopezizaceae</taxon>
        <taxon>Diplocarpon</taxon>
    </lineage>
</organism>
<comment type="caution">
    <text evidence="2">The sequence shown here is derived from an EMBL/GenBank/DDBJ whole genome shotgun (WGS) entry which is preliminary data.</text>
</comment>
<dbReference type="GO" id="GO:0006508">
    <property type="term" value="P:proteolysis"/>
    <property type="evidence" value="ECO:0007669"/>
    <property type="project" value="InterPro"/>
</dbReference>
<dbReference type="OrthoDB" id="43744at2759"/>
<name>A0A218YUS8_9HELO</name>
<dbReference type="SUPFAM" id="SSF53474">
    <property type="entry name" value="alpha/beta-Hydrolases"/>
    <property type="match status" value="1"/>
</dbReference>
<dbReference type="AlphaFoldDB" id="A0A218YUS8"/>
<dbReference type="Gene3D" id="3.40.50.1820">
    <property type="entry name" value="alpha/beta hydrolase"/>
    <property type="match status" value="1"/>
</dbReference>
<dbReference type="InterPro" id="IPR001375">
    <property type="entry name" value="Peptidase_S9_cat"/>
</dbReference>
<accession>A0A218YUS8</accession>
<dbReference type="InterPro" id="IPR050585">
    <property type="entry name" value="Xaa-Pro_dipeptidyl-ppase/CocE"/>
</dbReference>
<dbReference type="PANTHER" id="PTHR43056:SF5">
    <property type="entry name" value="PEPTIDASE S9 PROLYL OLIGOPEPTIDASE CATALYTIC DOMAIN-CONTAINING PROTEIN"/>
    <property type="match status" value="1"/>
</dbReference>
<evidence type="ECO:0000259" key="1">
    <source>
        <dbReference type="Pfam" id="PF00326"/>
    </source>
</evidence>
<feature type="domain" description="Peptidase S9 prolyl oligopeptidase catalytic" evidence="1">
    <location>
        <begin position="435"/>
        <end position="636"/>
    </location>
</feature>
<protein>
    <recommendedName>
        <fullName evidence="1">Peptidase S9 prolyl oligopeptidase catalytic domain-containing protein</fullName>
    </recommendedName>
</protein>
<dbReference type="InterPro" id="IPR029058">
    <property type="entry name" value="AB_hydrolase_fold"/>
</dbReference>
<evidence type="ECO:0000313" key="2">
    <source>
        <dbReference type="EMBL" id="OWO99365.1"/>
    </source>
</evidence>
<dbReference type="Proteomes" id="UP000242519">
    <property type="component" value="Unassembled WGS sequence"/>
</dbReference>
<dbReference type="Gene3D" id="2.120.10.30">
    <property type="entry name" value="TolB, C-terminal domain"/>
    <property type="match status" value="1"/>
</dbReference>
<dbReference type="SUPFAM" id="SSF82171">
    <property type="entry name" value="DPP6 N-terminal domain-like"/>
    <property type="match status" value="1"/>
</dbReference>
<keyword evidence="3" id="KW-1185">Reference proteome</keyword>
<reference evidence="2 3" key="1">
    <citation type="submission" date="2017-04" db="EMBL/GenBank/DDBJ databases">
        <title>Draft genome sequence of Marssonina coronaria NL1: causal agent of apple blotch.</title>
        <authorList>
            <person name="Cheng Q."/>
        </authorList>
    </citation>
    <scope>NUCLEOTIDE SEQUENCE [LARGE SCALE GENOMIC DNA]</scope>
    <source>
        <strain evidence="2 3">NL1</strain>
    </source>
</reference>
<proteinExistence type="predicted"/>
<dbReference type="STRING" id="503106.A0A218YUS8"/>
<dbReference type="GO" id="GO:0008236">
    <property type="term" value="F:serine-type peptidase activity"/>
    <property type="evidence" value="ECO:0007669"/>
    <property type="project" value="InterPro"/>
</dbReference>
<sequence>MPPKTVAPYGTWDSPITTDIVSGNSLIFAEVHADQSTGAIYLIEGRPSEKGRQAIVRIEDGETIDILPKEYSARSKVHEYGGAAAALIPEGNFIFTDHATLGVFSLSPKGEVYGILPANPKLRYADFDVHPTQTGTIIAIQEDHIEKKLIDAVNTLVVIDARNKKAETIVQGADFYSHPKFSPDGTKISWLQWNHPDMPWTGSELYFADWQDGKIGKSTKVAGNAGEESISEPKWHTDGTLLFLSDRTKFYQLYRYNTNSALERKSPILLVAGFPLTVSRCTYVPLSNKSLVATYCRNATNGLLLYDLVTKSTRHLDTGLVSIARCGVKKLSGTEVIVIGSSLTSVDALYLINVAKPTEKRLLKPSVSVPIPTAIFSPAQHITFPRSHGVDLGTVSHAIFVPPQNPNFEAPAGSKPPLIMFSHGGPTGHVSPGLALNAQYYTSRGFAYCYPNYAGSTGYGRDYIEQLNASWGIKDVEDTVSCIDYLASQGLIDGAKVGITGRSSGGYTTIQALCAYPTCFAAGVSLFGIGNLKSLMLDSHKFESHYESGLLFTEHTTEEEKEQVMFDRSPCFHADRIEKPLLLLQGDIDMVVPLAQATEMERVLKGKGGDVKLVVFEGEGHGFKMKENLKRAIEEEEGMWKRTLL</sequence>
<dbReference type="Pfam" id="PF00326">
    <property type="entry name" value="Peptidase_S9"/>
    <property type="match status" value="1"/>
</dbReference>
<dbReference type="EMBL" id="MZNU01000361">
    <property type="protein sequence ID" value="OWO99365.1"/>
    <property type="molecule type" value="Genomic_DNA"/>
</dbReference>
<dbReference type="PANTHER" id="PTHR43056">
    <property type="entry name" value="PEPTIDASE S9 PROLYL OLIGOPEPTIDASE"/>
    <property type="match status" value="1"/>
</dbReference>